<feature type="transmembrane region" description="Helical" evidence="6">
    <location>
        <begin position="95"/>
        <end position="114"/>
    </location>
</feature>
<gene>
    <name evidence="7" type="ORF">K8344_12505</name>
</gene>
<comment type="caution">
    <text evidence="7">The sequence shown here is derived from an EMBL/GenBank/DDBJ whole genome shotgun (WGS) entry which is preliminary data.</text>
</comment>
<evidence type="ECO:0000256" key="3">
    <source>
        <dbReference type="ARBA" id="ARBA00022692"/>
    </source>
</evidence>
<evidence type="ECO:0000256" key="6">
    <source>
        <dbReference type="SAM" id="Phobius"/>
    </source>
</evidence>
<keyword evidence="3 6" id="KW-0812">Transmembrane</keyword>
<keyword evidence="5 6" id="KW-0472">Membrane</keyword>
<dbReference type="PANTHER" id="PTHR30250:SF11">
    <property type="entry name" value="O-ANTIGEN TRANSPORTER-RELATED"/>
    <property type="match status" value="1"/>
</dbReference>
<dbReference type="AlphaFoldDB" id="A0A9X1R2I4"/>
<accession>A0A9X1R2I4</accession>
<feature type="transmembrane region" description="Helical" evidence="6">
    <location>
        <begin position="126"/>
        <end position="148"/>
    </location>
</feature>
<dbReference type="InterPro" id="IPR050833">
    <property type="entry name" value="Poly_Biosynth_Transport"/>
</dbReference>
<proteinExistence type="predicted"/>
<protein>
    <submittedName>
        <fullName evidence="7">O-antigen translocase</fullName>
    </submittedName>
</protein>
<evidence type="ECO:0000313" key="7">
    <source>
        <dbReference type="EMBL" id="MCG2431945.1"/>
    </source>
</evidence>
<dbReference type="RefSeq" id="WP_237609023.1">
    <property type="nucleotide sequence ID" value="NZ_JAIRBB010000014.1"/>
</dbReference>
<organism evidence="7 8">
    <name type="scientific">Aequorivita xiaoshiensis</name>
    <dbReference type="NCBI Taxonomy" id="2874476"/>
    <lineage>
        <taxon>Bacteria</taxon>
        <taxon>Pseudomonadati</taxon>
        <taxon>Bacteroidota</taxon>
        <taxon>Flavobacteriia</taxon>
        <taxon>Flavobacteriales</taxon>
        <taxon>Flavobacteriaceae</taxon>
        <taxon>Aequorivita</taxon>
    </lineage>
</organism>
<dbReference type="GO" id="GO:0009246">
    <property type="term" value="P:enterobacterial common antigen biosynthetic process"/>
    <property type="evidence" value="ECO:0007669"/>
    <property type="project" value="InterPro"/>
</dbReference>
<evidence type="ECO:0000256" key="5">
    <source>
        <dbReference type="ARBA" id="ARBA00023136"/>
    </source>
</evidence>
<dbReference type="CDD" id="cd13125">
    <property type="entry name" value="MATE_like_10"/>
    <property type="match status" value="1"/>
</dbReference>
<dbReference type="PANTHER" id="PTHR30250">
    <property type="entry name" value="PST FAMILY PREDICTED COLANIC ACID TRANSPORTER"/>
    <property type="match status" value="1"/>
</dbReference>
<dbReference type="Pfam" id="PF13440">
    <property type="entry name" value="Polysacc_synt_3"/>
    <property type="match status" value="1"/>
</dbReference>
<feature type="transmembrane region" description="Helical" evidence="6">
    <location>
        <begin position="399"/>
        <end position="417"/>
    </location>
</feature>
<evidence type="ECO:0000313" key="8">
    <source>
        <dbReference type="Proteomes" id="UP001139462"/>
    </source>
</evidence>
<feature type="transmembrane region" description="Helical" evidence="6">
    <location>
        <begin position="262"/>
        <end position="285"/>
    </location>
</feature>
<dbReference type="EMBL" id="JAIRBB010000014">
    <property type="protein sequence ID" value="MCG2431945.1"/>
    <property type="molecule type" value="Genomic_DNA"/>
</dbReference>
<keyword evidence="4 6" id="KW-1133">Transmembrane helix</keyword>
<feature type="transmembrane region" description="Helical" evidence="6">
    <location>
        <begin position="36"/>
        <end position="58"/>
    </location>
</feature>
<feature type="transmembrane region" description="Helical" evidence="6">
    <location>
        <begin position="184"/>
        <end position="203"/>
    </location>
</feature>
<feature type="transmembrane region" description="Helical" evidence="6">
    <location>
        <begin position="306"/>
        <end position="333"/>
    </location>
</feature>
<keyword evidence="8" id="KW-1185">Reference proteome</keyword>
<dbReference type="GO" id="GO:0005886">
    <property type="term" value="C:plasma membrane"/>
    <property type="evidence" value="ECO:0007669"/>
    <property type="project" value="UniProtKB-SubCell"/>
</dbReference>
<sequence>MKDPKNSYRQVMKATSLFGGVQVFNILVSIVRSKFIALWIGPTGYGIAALFTSTLGLVNGITNFGLDRSAVKDISFNNNEHPEKTPRTIHILRRLIWFTAILGSLVMIIGSPWLSEFAFESREYTLSFIMISLALLFKQLSSGQLAVLQGLRKLKKLAKANLYGNLVALLITLPLYYFYRIDAIVPAIIISSLVAFIFTYYYSQTENIEKIELTNKEAFTEGKPMIRLGLMLSISSMIGLLVAYIIQVFISQTGGVEEVGLYNAGFVILNSYVGLIFTAMETDYFPRLSAIADKIEAIRKTVFEQAFIAILLITPIVVVFLTVAPLIIVLLYTKEFTPIIEMVRWGILGMIFKAVSFSMGYILIAKGDSRLFLKTAIGFNALLLTMNVLGYYYGGLEGLGISFLVYYIIHFMAIRVITKLRYNFYFEEGFYTIFNICVLICGLSYALTYIENPYLRYSSLLVLSLLSIVFSYIQLDKKMDIKELISKIFKRNR</sequence>
<evidence type="ECO:0000256" key="4">
    <source>
        <dbReference type="ARBA" id="ARBA00022989"/>
    </source>
</evidence>
<feature type="transmembrane region" description="Helical" evidence="6">
    <location>
        <begin position="429"/>
        <end position="448"/>
    </location>
</feature>
<feature type="transmembrane region" description="Helical" evidence="6">
    <location>
        <begin position="160"/>
        <end position="178"/>
    </location>
</feature>
<keyword evidence="2" id="KW-1003">Cell membrane</keyword>
<feature type="transmembrane region" description="Helical" evidence="6">
    <location>
        <begin position="12"/>
        <end position="30"/>
    </location>
</feature>
<feature type="transmembrane region" description="Helical" evidence="6">
    <location>
        <begin position="371"/>
        <end position="393"/>
    </location>
</feature>
<feature type="transmembrane region" description="Helical" evidence="6">
    <location>
        <begin position="454"/>
        <end position="473"/>
    </location>
</feature>
<comment type="subcellular location">
    <subcellularLocation>
        <location evidence="1">Cell membrane</location>
        <topology evidence="1">Multi-pass membrane protein</topology>
    </subcellularLocation>
</comment>
<evidence type="ECO:0000256" key="2">
    <source>
        <dbReference type="ARBA" id="ARBA00022475"/>
    </source>
</evidence>
<evidence type="ECO:0000256" key="1">
    <source>
        <dbReference type="ARBA" id="ARBA00004651"/>
    </source>
</evidence>
<reference evidence="7" key="1">
    <citation type="submission" date="2021-09" db="EMBL/GenBank/DDBJ databases">
        <title>Genome of Aequorivita sp. strain F64183.</title>
        <authorList>
            <person name="Wang Y."/>
        </authorList>
    </citation>
    <scope>NUCLEOTIDE SEQUENCE</scope>
    <source>
        <strain evidence="7">F64183</strain>
    </source>
</reference>
<feature type="transmembrane region" description="Helical" evidence="6">
    <location>
        <begin position="224"/>
        <end position="250"/>
    </location>
</feature>
<feature type="transmembrane region" description="Helical" evidence="6">
    <location>
        <begin position="345"/>
        <end position="364"/>
    </location>
</feature>
<name>A0A9X1R2I4_9FLAO</name>
<dbReference type="InterPro" id="IPR044550">
    <property type="entry name" value="WzxE"/>
</dbReference>
<dbReference type="Proteomes" id="UP001139462">
    <property type="component" value="Unassembled WGS sequence"/>
</dbReference>